<feature type="domain" description="Major facilitator superfamily (MFS) profile" evidence="10">
    <location>
        <begin position="1"/>
        <end position="446"/>
    </location>
</feature>
<evidence type="ECO:0000256" key="8">
    <source>
        <dbReference type="SAM" id="MobiDB-lite"/>
    </source>
</evidence>
<feature type="transmembrane region" description="Helical" evidence="9">
    <location>
        <begin position="27"/>
        <end position="45"/>
    </location>
</feature>
<evidence type="ECO:0000313" key="11">
    <source>
        <dbReference type="EMBL" id="QIQ01950.1"/>
    </source>
</evidence>
<dbReference type="InterPro" id="IPR011701">
    <property type="entry name" value="MFS"/>
</dbReference>
<feature type="transmembrane region" description="Helical" evidence="9">
    <location>
        <begin position="82"/>
        <end position="105"/>
    </location>
</feature>
<dbReference type="InterPro" id="IPR036259">
    <property type="entry name" value="MFS_trans_sf"/>
</dbReference>
<dbReference type="GO" id="GO:0022857">
    <property type="term" value="F:transmembrane transporter activity"/>
    <property type="evidence" value="ECO:0007669"/>
    <property type="project" value="InterPro"/>
</dbReference>
<evidence type="ECO:0000256" key="5">
    <source>
        <dbReference type="ARBA" id="ARBA00022989"/>
    </source>
</evidence>
<keyword evidence="12" id="KW-1185">Reference proteome</keyword>
<dbReference type="AlphaFoldDB" id="A0A6G9GUS2"/>
<dbReference type="SUPFAM" id="SSF103473">
    <property type="entry name" value="MFS general substrate transporter"/>
    <property type="match status" value="1"/>
</dbReference>
<reference evidence="11 12" key="1">
    <citation type="submission" date="2020-03" db="EMBL/GenBank/DDBJ databases">
        <title>A novel species.</title>
        <authorList>
            <person name="Gao J."/>
        </authorList>
    </citation>
    <scope>NUCLEOTIDE SEQUENCE [LARGE SCALE GENOMIC DNA]</scope>
    <source>
        <strain evidence="11 12">QMT-12</strain>
    </source>
</reference>
<evidence type="ECO:0000256" key="6">
    <source>
        <dbReference type="ARBA" id="ARBA00023136"/>
    </source>
</evidence>
<organism evidence="11 12">
    <name type="scientific">Streptomyces liangshanensis</name>
    <dbReference type="NCBI Taxonomy" id="2717324"/>
    <lineage>
        <taxon>Bacteria</taxon>
        <taxon>Bacillati</taxon>
        <taxon>Actinomycetota</taxon>
        <taxon>Actinomycetes</taxon>
        <taxon>Kitasatosporales</taxon>
        <taxon>Streptomycetaceae</taxon>
        <taxon>Streptomyces</taxon>
    </lineage>
</organism>
<dbReference type="PANTHER" id="PTHR42718:SF46">
    <property type="entry name" value="BLR6921 PROTEIN"/>
    <property type="match status" value="1"/>
</dbReference>
<dbReference type="Proteomes" id="UP000501179">
    <property type="component" value="Chromosome"/>
</dbReference>
<evidence type="ECO:0000259" key="10">
    <source>
        <dbReference type="PROSITE" id="PS50850"/>
    </source>
</evidence>
<keyword evidence="6 9" id="KW-0472">Membrane</keyword>
<feature type="transmembrane region" description="Helical" evidence="9">
    <location>
        <begin position="117"/>
        <end position="138"/>
    </location>
</feature>
<evidence type="ECO:0000313" key="12">
    <source>
        <dbReference type="Proteomes" id="UP000501179"/>
    </source>
</evidence>
<dbReference type="InterPro" id="IPR020846">
    <property type="entry name" value="MFS_dom"/>
</dbReference>
<feature type="transmembrane region" description="Helical" evidence="9">
    <location>
        <begin position="247"/>
        <end position="268"/>
    </location>
</feature>
<feature type="transmembrane region" description="Helical" evidence="9">
    <location>
        <begin position="178"/>
        <end position="198"/>
    </location>
</feature>
<dbReference type="RefSeq" id="WP_167024966.1">
    <property type="nucleotide sequence ID" value="NZ_CP050177.1"/>
</dbReference>
<feature type="region of interest" description="Disordered" evidence="8">
    <location>
        <begin position="446"/>
        <end position="482"/>
    </location>
</feature>
<dbReference type="KEGG" id="slia:HA039_06260"/>
<dbReference type="GO" id="GO:0005886">
    <property type="term" value="C:plasma membrane"/>
    <property type="evidence" value="ECO:0007669"/>
    <property type="project" value="UniProtKB-SubCell"/>
</dbReference>
<gene>
    <name evidence="11" type="ORF">HA039_06260</name>
</gene>
<keyword evidence="4 9" id="KW-0812">Transmembrane</keyword>
<comment type="subcellular location">
    <subcellularLocation>
        <location evidence="1">Cell membrane</location>
        <topology evidence="1">Multi-pass membrane protein</topology>
    </subcellularLocation>
</comment>
<dbReference type="GO" id="GO:0046677">
    <property type="term" value="P:response to antibiotic"/>
    <property type="evidence" value="ECO:0007669"/>
    <property type="project" value="UniProtKB-KW"/>
</dbReference>
<dbReference type="Gene3D" id="1.20.1720.10">
    <property type="entry name" value="Multidrug resistance protein D"/>
    <property type="match status" value="1"/>
</dbReference>
<accession>A0A6G9GUS2</accession>
<evidence type="ECO:0000256" key="9">
    <source>
        <dbReference type="SAM" id="Phobius"/>
    </source>
</evidence>
<evidence type="ECO:0000256" key="3">
    <source>
        <dbReference type="ARBA" id="ARBA00022475"/>
    </source>
</evidence>
<feature type="transmembrane region" description="Helical" evidence="9">
    <location>
        <begin position="312"/>
        <end position="329"/>
    </location>
</feature>
<dbReference type="PROSITE" id="PS50850">
    <property type="entry name" value="MFS"/>
    <property type="match status" value="1"/>
</dbReference>
<keyword evidence="5 9" id="KW-1133">Transmembrane helix</keyword>
<feature type="transmembrane region" description="Helical" evidence="9">
    <location>
        <begin position="280"/>
        <end position="300"/>
    </location>
</feature>
<feature type="transmembrane region" description="Helical" evidence="9">
    <location>
        <begin position="144"/>
        <end position="166"/>
    </location>
</feature>
<feature type="transmembrane region" description="Helical" evidence="9">
    <location>
        <begin position="57"/>
        <end position="76"/>
    </location>
</feature>
<dbReference type="Pfam" id="PF07690">
    <property type="entry name" value="MFS_1"/>
    <property type="match status" value="1"/>
</dbReference>
<proteinExistence type="predicted"/>
<dbReference type="EMBL" id="CP050177">
    <property type="protein sequence ID" value="QIQ01950.1"/>
    <property type="molecule type" value="Genomic_DNA"/>
</dbReference>
<keyword evidence="3" id="KW-1003">Cell membrane</keyword>
<feature type="transmembrane region" description="Helical" evidence="9">
    <location>
        <begin position="210"/>
        <end position="226"/>
    </location>
</feature>
<evidence type="ECO:0000256" key="4">
    <source>
        <dbReference type="ARBA" id="ARBA00022692"/>
    </source>
</evidence>
<dbReference type="Gene3D" id="1.20.1250.20">
    <property type="entry name" value="MFS general substrate transporter like domains"/>
    <property type="match status" value="1"/>
</dbReference>
<dbReference type="PANTHER" id="PTHR42718">
    <property type="entry name" value="MAJOR FACILITATOR SUPERFAMILY MULTIDRUG TRANSPORTER MFSC"/>
    <property type="match status" value="1"/>
</dbReference>
<keyword evidence="7" id="KW-0046">Antibiotic resistance</keyword>
<evidence type="ECO:0000256" key="1">
    <source>
        <dbReference type="ARBA" id="ARBA00004651"/>
    </source>
</evidence>
<dbReference type="CDD" id="cd17321">
    <property type="entry name" value="MFS_MMR_MDR_like"/>
    <property type="match status" value="1"/>
</dbReference>
<keyword evidence="2" id="KW-0813">Transport</keyword>
<feature type="transmembrane region" description="Helical" evidence="9">
    <location>
        <begin position="377"/>
        <end position="398"/>
    </location>
</feature>
<sequence length="482" mass="48545">MTVLDGSIVTVAMPAIQSDLGFSPAGLAWVVNAYLIAFAGLLLLAGRLGDLLGRRRMFVSGLAVFTAASVLCGLSPTAGTLVAARFLQGVGGAMTSAVVLGMLVALFPEDRERTRAIAVFSASAAAGGAIGTFLGGALTATVGWHAIFLINLPIGAVALVAARRVLADDPGQGLREGADYLGAVLVTGALMLGVYTLVRTADHGWGSGRTFVLGALSLLLLAAFAVRQRYAADPLLRLGLLRSRTVTGANLVQVLMVAGMFTFQYLGALFLQRVLGLGELATGVAFLPAPVVIGVMMLGFSARLNTRFGPRPLLFGGLILIVGGLALFGRAPADGSYATDVLPVMVLLGVGFGLAMPALTGLAMAGVHPEDGGLASGLFSTTQVVGGALGLAVHAALASDRTRDLLAAGEAAGPAAGGGYRLAFLSAAGVAAAALLVAVALLRRGPSPGTARDAAEDGEDEAGATDTRDAEDSPTGSARVIS</sequence>
<feature type="transmembrane region" description="Helical" evidence="9">
    <location>
        <begin position="341"/>
        <end position="365"/>
    </location>
</feature>
<evidence type="ECO:0000256" key="7">
    <source>
        <dbReference type="ARBA" id="ARBA00023251"/>
    </source>
</evidence>
<name>A0A6G9GUS2_9ACTN</name>
<evidence type="ECO:0000256" key="2">
    <source>
        <dbReference type="ARBA" id="ARBA00022448"/>
    </source>
</evidence>
<protein>
    <submittedName>
        <fullName evidence="11">MFS transporter</fullName>
    </submittedName>
</protein>
<feature type="transmembrane region" description="Helical" evidence="9">
    <location>
        <begin position="418"/>
        <end position="442"/>
    </location>
</feature>